<evidence type="ECO:0000256" key="1">
    <source>
        <dbReference type="ARBA" id="ARBA00022603"/>
    </source>
</evidence>
<organism evidence="3 4">
    <name type="scientific">Eubacterium pyruvativorans</name>
    <dbReference type="NCBI Taxonomy" id="155865"/>
    <lineage>
        <taxon>Bacteria</taxon>
        <taxon>Bacillati</taxon>
        <taxon>Bacillota</taxon>
        <taxon>Clostridia</taxon>
        <taxon>Eubacteriales</taxon>
        <taxon>Eubacteriaceae</taxon>
        <taxon>Eubacterium</taxon>
    </lineage>
</organism>
<keyword evidence="4" id="KW-1185">Reference proteome</keyword>
<reference evidence="3 4" key="1">
    <citation type="submission" date="2016-10" db="EMBL/GenBank/DDBJ databases">
        <authorList>
            <person name="de Groot N.N."/>
        </authorList>
    </citation>
    <scope>NUCLEOTIDE SEQUENCE [LARGE SCALE GENOMIC DNA]</scope>
    <source>
        <strain evidence="3 4">KHGC13</strain>
    </source>
</reference>
<gene>
    <name evidence="3" type="ORF">SAMN05216508_10192</name>
</gene>
<dbReference type="Pfam" id="PF03602">
    <property type="entry name" value="Cons_hypoth95"/>
    <property type="match status" value="1"/>
</dbReference>
<name>A0A1I7EXY2_9FIRM</name>
<dbReference type="Gene3D" id="3.40.50.150">
    <property type="entry name" value="Vaccinia Virus protein VP39"/>
    <property type="match status" value="1"/>
</dbReference>
<sequence length="193" mass="21657">MRVITGEYRGRKLETPENYDVRPTSDKVKEAVFNLLMNDTYDAVFCDLFAGTGSLGIEALSRGARLCYFGDNSRDSIRMIHHNLTHVGAEKKAVVIPGDYKKVLNRLNEKIDVFLIDPPYRAGLYENCLEQIDTLDLLAPDGIILTEHDSRTPMPENVGGFVLERVRKYGKTSVSIYRRKAEENVEGGAGAEE</sequence>
<dbReference type="OrthoDB" id="9803017at2"/>
<dbReference type="STRING" id="155865.SAMN05216515_10293"/>
<dbReference type="AlphaFoldDB" id="A0A1I7EXY2"/>
<keyword evidence="1 3" id="KW-0489">Methyltransferase</keyword>
<evidence type="ECO:0000256" key="2">
    <source>
        <dbReference type="ARBA" id="ARBA00022679"/>
    </source>
</evidence>
<dbReference type="PIRSF" id="PIRSF004553">
    <property type="entry name" value="CHP00095"/>
    <property type="match status" value="1"/>
</dbReference>
<dbReference type="NCBIfam" id="TIGR00095">
    <property type="entry name" value="16S rRNA (guanine(966)-N(2))-methyltransferase RsmD"/>
    <property type="match status" value="1"/>
</dbReference>
<dbReference type="CDD" id="cd02440">
    <property type="entry name" value="AdoMet_MTases"/>
    <property type="match status" value="1"/>
</dbReference>
<dbReference type="EMBL" id="FPBT01000001">
    <property type="protein sequence ID" value="SFU28759.1"/>
    <property type="molecule type" value="Genomic_DNA"/>
</dbReference>
<dbReference type="InterPro" id="IPR029063">
    <property type="entry name" value="SAM-dependent_MTases_sf"/>
</dbReference>
<dbReference type="GO" id="GO:0008168">
    <property type="term" value="F:methyltransferase activity"/>
    <property type="evidence" value="ECO:0007669"/>
    <property type="project" value="UniProtKB-KW"/>
</dbReference>
<dbReference type="PANTHER" id="PTHR43542">
    <property type="entry name" value="METHYLTRANSFERASE"/>
    <property type="match status" value="1"/>
</dbReference>
<evidence type="ECO:0000313" key="4">
    <source>
        <dbReference type="Proteomes" id="UP000198817"/>
    </source>
</evidence>
<proteinExistence type="predicted"/>
<dbReference type="InterPro" id="IPR004398">
    <property type="entry name" value="RNA_MeTrfase_RsmD"/>
</dbReference>
<accession>A0A1I7EXY2</accession>
<keyword evidence="2 3" id="KW-0808">Transferase</keyword>
<dbReference type="RefSeq" id="WP_090469170.1">
    <property type="nucleotide sequence ID" value="NZ_CACVNK010000022.1"/>
</dbReference>
<evidence type="ECO:0000313" key="3">
    <source>
        <dbReference type="EMBL" id="SFU28759.1"/>
    </source>
</evidence>
<dbReference type="SUPFAM" id="SSF53335">
    <property type="entry name" value="S-adenosyl-L-methionine-dependent methyltransferases"/>
    <property type="match status" value="1"/>
</dbReference>
<dbReference type="PANTHER" id="PTHR43542:SF1">
    <property type="entry name" value="METHYLTRANSFERASE"/>
    <property type="match status" value="1"/>
</dbReference>
<dbReference type="Proteomes" id="UP000198817">
    <property type="component" value="Unassembled WGS sequence"/>
</dbReference>
<dbReference type="GO" id="GO:0031167">
    <property type="term" value="P:rRNA methylation"/>
    <property type="evidence" value="ECO:0007669"/>
    <property type="project" value="InterPro"/>
</dbReference>
<protein>
    <submittedName>
        <fullName evidence="3">16S rRNA (Guanine(966)-N(2))-methyltransferase RsmD</fullName>
    </submittedName>
</protein>